<evidence type="ECO:0000313" key="1">
    <source>
        <dbReference type="EMBL" id="CAD0200131.1"/>
    </source>
</evidence>
<keyword evidence="2" id="KW-1185">Reference proteome</keyword>
<organism evidence="1 2">
    <name type="scientific">Chrysodeixis includens</name>
    <name type="common">Soybean looper</name>
    <name type="synonym">Pseudoplusia includens</name>
    <dbReference type="NCBI Taxonomy" id="689277"/>
    <lineage>
        <taxon>Eukaryota</taxon>
        <taxon>Metazoa</taxon>
        <taxon>Ecdysozoa</taxon>
        <taxon>Arthropoda</taxon>
        <taxon>Hexapoda</taxon>
        <taxon>Insecta</taxon>
        <taxon>Pterygota</taxon>
        <taxon>Neoptera</taxon>
        <taxon>Endopterygota</taxon>
        <taxon>Lepidoptera</taxon>
        <taxon>Glossata</taxon>
        <taxon>Ditrysia</taxon>
        <taxon>Noctuoidea</taxon>
        <taxon>Noctuidae</taxon>
        <taxon>Plusiinae</taxon>
        <taxon>Chrysodeixis</taxon>
    </lineage>
</organism>
<protein>
    <submittedName>
        <fullName evidence="1">Uncharacterized protein</fullName>
    </submittedName>
</protein>
<dbReference type="EMBL" id="LR824014">
    <property type="protein sequence ID" value="CAD0200131.1"/>
    <property type="molecule type" value="Genomic_DNA"/>
</dbReference>
<dbReference type="AlphaFoldDB" id="A0A9N8KV44"/>
<dbReference type="Proteomes" id="UP001154114">
    <property type="component" value="Chromosome 11"/>
</dbReference>
<sequence>MKKYLNEFIAKVNAIVELIELWLERYVSETDRNANNTITAKRVMRNIGLISHYEGLEPLRVSRRIPAGDTVSQRVPAPRPALAGTCYVAVTTQLRMLPTIVYGIEIDRI</sequence>
<gene>
    <name evidence="1" type="ORF">CINC_LOCUS1819</name>
</gene>
<proteinExistence type="predicted"/>
<accession>A0A9N8KV44</accession>
<evidence type="ECO:0000313" key="2">
    <source>
        <dbReference type="Proteomes" id="UP001154114"/>
    </source>
</evidence>
<reference evidence="1" key="1">
    <citation type="submission" date="2021-12" db="EMBL/GenBank/DDBJ databases">
        <authorList>
            <person name="King R."/>
        </authorList>
    </citation>
    <scope>NUCLEOTIDE SEQUENCE</scope>
</reference>
<name>A0A9N8KV44_CHRIL</name>